<keyword evidence="3" id="KW-1185">Reference proteome</keyword>
<dbReference type="KEGG" id="tum:CBW65_08905"/>
<dbReference type="InterPro" id="IPR001387">
    <property type="entry name" value="Cro/C1-type_HTH"/>
</dbReference>
<evidence type="ECO:0000313" key="3">
    <source>
        <dbReference type="Proteomes" id="UP000195437"/>
    </source>
</evidence>
<dbReference type="EMBL" id="CP021434">
    <property type="protein sequence ID" value="ARU61136.1"/>
    <property type="molecule type" value="Genomic_DNA"/>
</dbReference>
<dbReference type="PROSITE" id="PS50943">
    <property type="entry name" value="HTH_CROC1"/>
    <property type="match status" value="1"/>
</dbReference>
<dbReference type="Proteomes" id="UP000195437">
    <property type="component" value="Chromosome"/>
</dbReference>
<feature type="domain" description="HTH cro/C1-type" evidence="1">
    <location>
        <begin position="108"/>
        <end position="162"/>
    </location>
</feature>
<accession>A0A1Y0IMS7</accession>
<dbReference type="CDD" id="cd00093">
    <property type="entry name" value="HTH_XRE"/>
    <property type="match status" value="1"/>
</dbReference>
<gene>
    <name evidence="2" type="ORF">CBW65_08905</name>
</gene>
<proteinExistence type="predicted"/>
<dbReference type="GO" id="GO:0003677">
    <property type="term" value="F:DNA binding"/>
    <property type="evidence" value="ECO:0007669"/>
    <property type="project" value="InterPro"/>
</dbReference>
<protein>
    <recommendedName>
        <fullName evidence="1">HTH cro/C1-type domain-containing protein</fullName>
    </recommendedName>
</protein>
<dbReference type="SMART" id="SM00530">
    <property type="entry name" value="HTH_XRE"/>
    <property type="match status" value="1"/>
</dbReference>
<dbReference type="AlphaFoldDB" id="A0A1Y0IMS7"/>
<reference evidence="3" key="1">
    <citation type="submission" date="2017-05" db="EMBL/GenBank/DDBJ databases">
        <authorList>
            <person name="Sung H."/>
        </authorList>
    </citation>
    <scope>NUCLEOTIDE SEQUENCE [LARGE SCALE GENOMIC DNA]</scope>
    <source>
        <strain evidence="3">AR23208</strain>
    </source>
</reference>
<evidence type="ECO:0000313" key="2">
    <source>
        <dbReference type="EMBL" id="ARU61136.1"/>
    </source>
</evidence>
<name>A0A1Y0IMS7_9BACL</name>
<evidence type="ECO:0000259" key="1">
    <source>
        <dbReference type="PROSITE" id="PS50943"/>
    </source>
</evidence>
<dbReference type="RefSeq" id="WP_087456518.1">
    <property type="nucleotide sequence ID" value="NZ_CP021434.1"/>
</dbReference>
<dbReference type="Gene3D" id="1.10.260.40">
    <property type="entry name" value="lambda repressor-like DNA-binding domains"/>
    <property type="match status" value="1"/>
</dbReference>
<dbReference type="SUPFAM" id="SSF47413">
    <property type="entry name" value="lambda repressor-like DNA-binding domains"/>
    <property type="match status" value="1"/>
</dbReference>
<sequence length="165" mass="18995">MELNRLQKEQISYIHLPDPDNAEESIYLPSYVISETQAYVICDGHLELAVISPTFKPNVFELVSFSNPIFYVGSDEQAVFYDLTTMGFIDFAKKYMHTTFHEKCRRNLIEARWRKQLTVNEVAELLQMPIHDYLRIEYGTSIPSVDAAYSLANLLGTSIEGLFFP</sequence>
<organism evidence="2 3">
    <name type="scientific">Tumebacillus avium</name>
    <dbReference type="NCBI Taxonomy" id="1903704"/>
    <lineage>
        <taxon>Bacteria</taxon>
        <taxon>Bacillati</taxon>
        <taxon>Bacillota</taxon>
        <taxon>Bacilli</taxon>
        <taxon>Bacillales</taxon>
        <taxon>Alicyclobacillaceae</taxon>
        <taxon>Tumebacillus</taxon>
    </lineage>
</organism>
<dbReference type="InterPro" id="IPR010982">
    <property type="entry name" value="Lambda_DNA-bd_dom_sf"/>
</dbReference>